<feature type="binding site" evidence="7">
    <location>
        <position position="152"/>
    </location>
    <ligand>
        <name>Mn(2+)</name>
        <dbReference type="ChEBI" id="CHEBI:29035"/>
        <label>1</label>
    </ligand>
</feature>
<evidence type="ECO:0000256" key="2">
    <source>
        <dbReference type="ARBA" id="ARBA00022801"/>
    </source>
</evidence>
<keyword evidence="2 5" id="KW-0378">Hydrolase</keyword>
<accession>A0AAV5G708</accession>
<dbReference type="InterPro" id="IPR005923">
    <property type="entry name" value="HutG"/>
</dbReference>
<dbReference type="InterPro" id="IPR023696">
    <property type="entry name" value="Ureohydrolase_dom_sf"/>
</dbReference>
<feature type="region of interest" description="Disordered" evidence="9">
    <location>
        <begin position="1"/>
        <end position="26"/>
    </location>
</feature>
<keyword evidence="4 5" id="KW-0464">Manganese</keyword>
<dbReference type="PANTHER" id="PTHR11358:SF35">
    <property type="entry name" value="FORMIMIDOYLGLUTAMASE"/>
    <property type="match status" value="1"/>
</dbReference>
<dbReference type="HAMAP" id="MF_00737">
    <property type="entry name" value="Formimidoylglutam"/>
    <property type="match status" value="1"/>
</dbReference>
<evidence type="ECO:0000313" key="10">
    <source>
        <dbReference type="EMBL" id="GJN42801.1"/>
    </source>
</evidence>
<dbReference type="PANTHER" id="PTHR11358">
    <property type="entry name" value="ARGINASE/AGMATINASE"/>
    <property type="match status" value="1"/>
</dbReference>
<feature type="binding site" evidence="5">
    <location>
        <position position="150"/>
    </location>
    <ligand>
        <name>Mn(2+)</name>
        <dbReference type="ChEBI" id="CHEBI:29035"/>
        <label>2</label>
    </ligand>
</feature>
<evidence type="ECO:0000256" key="6">
    <source>
        <dbReference type="NCBIfam" id="TIGR01227"/>
    </source>
</evidence>
<feature type="binding site" evidence="5 7">
    <location>
        <position position="241"/>
    </location>
    <ligand>
        <name>Mn(2+)</name>
        <dbReference type="ChEBI" id="CHEBI:29035"/>
        <label>1</label>
    </ligand>
</feature>
<evidence type="ECO:0000256" key="5">
    <source>
        <dbReference type="HAMAP-Rule" id="MF_00737"/>
    </source>
</evidence>
<dbReference type="GO" id="GO:0050415">
    <property type="term" value="F:formimidoylglutamase activity"/>
    <property type="evidence" value="ECO:0007669"/>
    <property type="project" value="UniProtKB-UniRule"/>
</dbReference>
<evidence type="ECO:0000256" key="8">
    <source>
        <dbReference type="PROSITE-ProRule" id="PRU00742"/>
    </source>
</evidence>
<dbReference type="EMBL" id="BQKK01000002">
    <property type="protein sequence ID" value="GJN42801.1"/>
    <property type="molecule type" value="Genomic_DNA"/>
</dbReference>
<dbReference type="EC" id="3.5.3.8" evidence="5 6"/>
<dbReference type="GO" id="GO:0033389">
    <property type="term" value="P:putrescine biosynthetic process from arginine, via agmatine"/>
    <property type="evidence" value="ECO:0007669"/>
    <property type="project" value="TreeGrafter"/>
</dbReference>
<proteinExistence type="inferred from homology"/>
<dbReference type="GO" id="GO:0030145">
    <property type="term" value="F:manganese ion binding"/>
    <property type="evidence" value="ECO:0007669"/>
    <property type="project" value="UniProtKB-UniRule"/>
</dbReference>
<dbReference type="Proteomes" id="UP001054925">
    <property type="component" value="Unassembled WGS sequence"/>
</dbReference>
<protein>
    <recommendedName>
        <fullName evidence="5 6">Formimidoylglutamase</fullName>
        <ecNumber evidence="5 6">3.5.3.8</ecNumber>
    </recommendedName>
    <alternativeName>
        <fullName evidence="5">Formiminoglutamase</fullName>
    </alternativeName>
    <alternativeName>
        <fullName evidence="5">Formiminoglutamate hydrolase</fullName>
    </alternativeName>
</protein>
<evidence type="ECO:0000256" key="7">
    <source>
        <dbReference type="PIRSR" id="PIRSR036979-1"/>
    </source>
</evidence>
<comment type="cofactor">
    <cofactor evidence="5 7">
        <name>Mn(2+)</name>
        <dbReference type="ChEBI" id="CHEBI:29035"/>
    </cofactor>
    <text evidence="5 7">Binds 2 manganese ions per subunit.</text>
</comment>
<feature type="binding site" evidence="5">
    <location>
        <position position="152"/>
    </location>
    <ligand>
        <name>Mn(2+)</name>
        <dbReference type="ChEBI" id="CHEBI:29035"/>
        <label>2</label>
    </ligand>
</feature>
<feature type="binding site" evidence="5 7">
    <location>
        <position position="150"/>
    </location>
    <ligand>
        <name>Mn(2+)</name>
        <dbReference type="ChEBI" id="CHEBI:29035"/>
        <label>1</label>
    </ligand>
</feature>
<dbReference type="SUPFAM" id="SSF52768">
    <property type="entry name" value="Arginase/deacetylase"/>
    <property type="match status" value="1"/>
</dbReference>
<feature type="compositionally biased region" description="Basic and acidic residues" evidence="9">
    <location>
        <begin position="16"/>
        <end position="26"/>
    </location>
</feature>
<evidence type="ECO:0000256" key="4">
    <source>
        <dbReference type="ARBA" id="ARBA00023211"/>
    </source>
</evidence>
<dbReference type="RefSeq" id="WP_040356012.1">
    <property type="nucleotide sequence ID" value="NZ_BQKK01000002.1"/>
</dbReference>
<keyword evidence="1 5" id="KW-0479">Metal-binding</keyword>
<feature type="binding site" evidence="7">
    <location>
        <position position="243"/>
    </location>
    <ligand>
        <name>Mn(2+)</name>
        <dbReference type="ChEBI" id="CHEBI:29035"/>
        <label>1</label>
    </ligand>
</feature>
<comment type="caution">
    <text evidence="10">The sequence shown here is derived from an EMBL/GenBank/DDBJ whole genome shotgun (WGS) entry which is preliminary data.</text>
</comment>
<gene>
    <name evidence="5 10" type="primary">hutG</name>
    <name evidence="10" type="ORF">CAT723_12800</name>
</gene>
<comment type="function">
    <text evidence="5">Catalyzes the conversion of N-formimidoyl-L-glutamate to L-glutamate and formamide.</text>
</comment>
<reference evidence="10" key="1">
    <citation type="submission" date="2021-12" db="EMBL/GenBank/DDBJ databases">
        <title>Draft genome sequence of Corynebacterium ammoniagenes strain T-723.</title>
        <authorList>
            <person name="Matsuzawa M."/>
            <person name="Hiratani M."/>
            <person name="Abe I."/>
            <person name="Tsuji Y."/>
            <person name="Nakamura J."/>
        </authorList>
    </citation>
    <scope>NUCLEOTIDE SEQUENCE</scope>
    <source>
        <strain evidence="10">T-723</strain>
    </source>
</reference>
<dbReference type="Gene3D" id="3.40.800.10">
    <property type="entry name" value="Ureohydrolase domain"/>
    <property type="match status" value="1"/>
</dbReference>
<keyword evidence="3 5" id="KW-0369">Histidine metabolism</keyword>
<dbReference type="InterPro" id="IPR006035">
    <property type="entry name" value="Ureohydrolase"/>
</dbReference>
<evidence type="ECO:0000313" key="11">
    <source>
        <dbReference type="Proteomes" id="UP001054925"/>
    </source>
</evidence>
<dbReference type="GO" id="GO:0008783">
    <property type="term" value="F:agmatinase activity"/>
    <property type="evidence" value="ECO:0007669"/>
    <property type="project" value="TreeGrafter"/>
</dbReference>
<comment type="catalytic activity">
    <reaction evidence="5">
        <text>N-formimidoyl-L-glutamate + H2O = formamide + L-glutamate</text>
        <dbReference type="Rhea" id="RHEA:22492"/>
        <dbReference type="ChEBI" id="CHEBI:15377"/>
        <dbReference type="ChEBI" id="CHEBI:16397"/>
        <dbReference type="ChEBI" id="CHEBI:29985"/>
        <dbReference type="ChEBI" id="CHEBI:58928"/>
        <dbReference type="EC" id="3.5.3.8"/>
    </reaction>
</comment>
<name>A0AAV5G708_CORAM</name>
<feature type="binding site" evidence="5 7">
    <location>
        <position position="127"/>
    </location>
    <ligand>
        <name>Mn(2+)</name>
        <dbReference type="ChEBI" id="CHEBI:29035"/>
        <label>1</label>
    </ligand>
</feature>
<feature type="binding site" evidence="5 7">
    <location>
        <position position="154"/>
    </location>
    <ligand>
        <name>Mn(2+)</name>
        <dbReference type="ChEBI" id="CHEBI:29035"/>
        <label>1</label>
    </ligand>
</feature>
<feature type="binding site" evidence="5">
    <location>
        <position position="241"/>
    </location>
    <ligand>
        <name>Mn(2+)</name>
        <dbReference type="ChEBI" id="CHEBI:29035"/>
        <label>2</label>
    </ligand>
</feature>
<dbReference type="AlphaFoldDB" id="A0AAV5G708"/>
<sequence length="319" mass="33532">MNTEHGPLYTPAEPWSGRDDGPGPEHARWHSVITPLEDESPAGIVVLGFASDEGVERNGGRQGSAAGPAALRQALGGLAVHEPLALYDAGTVTTQGDDLEGGHDELSARVQALVEVGHLTIILGGGHETAFGSHRGLFAAAGPAQIINLDAHFDLRSESRATSGTPFLQISELVGQQNFDYSVLGISQPNNTTVLFDTARELGVTIHLDEQLAQLSINEATQLATQLVEESAHDHLHLSIDMDVLPGDQAPGVSAPASLGVSFDRIRAIAVALAATGKLALVDIVEINPRFDLDNRTAKLGARLINDIAVAHAQARGHN</sequence>
<dbReference type="GO" id="GO:0019556">
    <property type="term" value="P:L-histidine catabolic process to glutamate and formamide"/>
    <property type="evidence" value="ECO:0007669"/>
    <property type="project" value="UniProtKB-UniRule"/>
</dbReference>
<dbReference type="Pfam" id="PF00491">
    <property type="entry name" value="Arginase"/>
    <property type="match status" value="1"/>
</dbReference>
<evidence type="ECO:0000256" key="3">
    <source>
        <dbReference type="ARBA" id="ARBA00022808"/>
    </source>
</evidence>
<feature type="binding site" evidence="5">
    <location>
        <position position="243"/>
    </location>
    <ligand>
        <name>Mn(2+)</name>
        <dbReference type="ChEBI" id="CHEBI:29035"/>
        <label>2</label>
    </ligand>
</feature>
<comment type="pathway">
    <text evidence="5">Amino-acid degradation; L-histidine degradation into L-glutamate; L-glutamate from N-formimidoyl-L-glutamate (hydrolase route): step 1/1.</text>
</comment>
<dbReference type="PROSITE" id="PS51409">
    <property type="entry name" value="ARGINASE_2"/>
    <property type="match status" value="1"/>
</dbReference>
<comment type="similarity">
    <text evidence="5 8">Belongs to the arginase family.</text>
</comment>
<dbReference type="PIRSF" id="PIRSF036979">
    <property type="entry name" value="Arginase"/>
    <property type="match status" value="1"/>
</dbReference>
<dbReference type="NCBIfam" id="TIGR01227">
    <property type="entry name" value="hutG"/>
    <property type="match status" value="1"/>
</dbReference>
<dbReference type="PRINTS" id="PR00116">
    <property type="entry name" value="ARGINASE"/>
</dbReference>
<evidence type="ECO:0000256" key="9">
    <source>
        <dbReference type="SAM" id="MobiDB-lite"/>
    </source>
</evidence>
<evidence type="ECO:0000256" key="1">
    <source>
        <dbReference type="ARBA" id="ARBA00022723"/>
    </source>
</evidence>
<dbReference type="CDD" id="cd09988">
    <property type="entry name" value="Formimidoylglutamase"/>
    <property type="match status" value="1"/>
</dbReference>
<organism evidence="10 11">
    <name type="scientific">Corynebacterium ammoniagenes</name>
    <name type="common">Brevibacterium ammoniagenes</name>
    <dbReference type="NCBI Taxonomy" id="1697"/>
    <lineage>
        <taxon>Bacteria</taxon>
        <taxon>Bacillati</taxon>
        <taxon>Actinomycetota</taxon>
        <taxon>Actinomycetes</taxon>
        <taxon>Mycobacteriales</taxon>
        <taxon>Corynebacteriaceae</taxon>
        <taxon>Corynebacterium</taxon>
    </lineage>
</organism>